<name>A0A4Z2IE30_9TELE</name>
<feature type="region of interest" description="Disordered" evidence="1">
    <location>
        <begin position="78"/>
        <end position="97"/>
    </location>
</feature>
<comment type="caution">
    <text evidence="2">The sequence shown here is derived from an EMBL/GenBank/DDBJ whole genome shotgun (WGS) entry which is preliminary data.</text>
</comment>
<evidence type="ECO:0000256" key="1">
    <source>
        <dbReference type="SAM" id="MobiDB-lite"/>
    </source>
</evidence>
<keyword evidence="3" id="KW-1185">Reference proteome</keyword>
<dbReference type="EMBL" id="SRLO01000097">
    <property type="protein sequence ID" value="TNN76011.1"/>
    <property type="molecule type" value="Genomic_DNA"/>
</dbReference>
<sequence>MYQRHTGVRGGCACYCAAGSSGLISFRFSGTAPDSTTSEQIAEGLSELAVLHQQEVAQRLKVPLHPQLHEEVVHHRLVHQRHTEDEKGGGEQDQDKKIRHSLCDERGGDGLFDQDWQGNHLAELDGGGVHGKSPRAPSYLLQQLTLGGRRCARGKMTGVFAE</sequence>
<dbReference type="AlphaFoldDB" id="A0A4Z2IE30"/>
<evidence type="ECO:0000313" key="2">
    <source>
        <dbReference type="EMBL" id="TNN76011.1"/>
    </source>
</evidence>
<feature type="compositionally biased region" description="Basic and acidic residues" evidence="1">
    <location>
        <begin position="81"/>
        <end position="97"/>
    </location>
</feature>
<reference evidence="2 3" key="1">
    <citation type="submission" date="2019-03" db="EMBL/GenBank/DDBJ databases">
        <title>First draft genome of Liparis tanakae, snailfish: a comprehensive survey of snailfish specific genes.</title>
        <authorList>
            <person name="Kim W."/>
            <person name="Song I."/>
            <person name="Jeong J.-H."/>
            <person name="Kim D."/>
            <person name="Kim S."/>
            <person name="Ryu S."/>
            <person name="Song J.Y."/>
            <person name="Lee S.K."/>
        </authorList>
    </citation>
    <scope>NUCLEOTIDE SEQUENCE [LARGE SCALE GENOMIC DNA]</scope>
    <source>
        <tissue evidence="2">Muscle</tissue>
    </source>
</reference>
<dbReference type="Proteomes" id="UP000314294">
    <property type="component" value="Unassembled WGS sequence"/>
</dbReference>
<proteinExistence type="predicted"/>
<organism evidence="2 3">
    <name type="scientific">Liparis tanakae</name>
    <name type="common">Tanaka's snailfish</name>
    <dbReference type="NCBI Taxonomy" id="230148"/>
    <lineage>
        <taxon>Eukaryota</taxon>
        <taxon>Metazoa</taxon>
        <taxon>Chordata</taxon>
        <taxon>Craniata</taxon>
        <taxon>Vertebrata</taxon>
        <taxon>Euteleostomi</taxon>
        <taxon>Actinopterygii</taxon>
        <taxon>Neopterygii</taxon>
        <taxon>Teleostei</taxon>
        <taxon>Neoteleostei</taxon>
        <taxon>Acanthomorphata</taxon>
        <taxon>Eupercaria</taxon>
        <taxon>Perciformes</taxon>
        <taxon>Cottioidei</taxon>
        <taxon>Cottales</taxon>
        <taxon>Liparidae</taxon>
        <taxon>Liparis</taxon>
    </lineage>
</organism>
<evidence type="ECO:0000313" key="3">
    <source>
        <dbReference type="Proteomes" id="UP000314294"/>
    </source>
</evidence>
<protein>
    <submittedName>
        <fullName evidence="2">Uncharacterized protein</fullName>
    </submittedName>
</protein>
<accession>A0A4Z2IE30</accession>
<gene>
    <name evidence="2" type="ORF">EYF80_013774</name>
</gene>